<dbReference type="Ensembl" id="ENSCSAVT00000005137.1">
    <property type="protein sequence ID" value="ENSCSAVP00000005066.1"/>
    <property type="gene ID" value="ENSCSAVG00000003023.1"/>
</dbReference>
<dbReference type="InterPro" id="IPR025313">
    <property type="entry name" value="SPB4-like_CTE"/>
</dbReference>
<evidence type="ECO:0000259" key="10">
    <source>
        <dbReference type="PROSITE" id="PS51192"/>
    </source>
</evidence>
<dbReference type="FunCoup" id="H2YIB7">
    <property type="interactions" value="260"/>
</dbReference>
<dbReference type="OMA" id="HCLTMCL"/>
<keyword evidence="2 7" id="KW-0378">Hydrolase</keyword>
<evidence type="ECO:0000313" key="14">
    <source>
        <dbReference type="Proteomes" id="UP000007875"/>
    </source>
</evidence>
<evidence type="ECO:0000256" key="4">
    <source>
        <dbReference type="ARBA" id="ARBA00022840"/>
    </source>
</evidence>
<dbReference type="PANTHER" id="PTHR24031">
    <property type="entry name" value="RNA HELICASE"/>
    <property type="match status" value="1"/>
</dbReference>
<dbReference type="CDD" id="cd17941">
    <property type="entry name" value="DEADc_DDX10"/>
    <property type="match status" value="1"/>
</dbReference>
<dbReference type="InParanoid" id="H2YIB7"/>
<evidence type="ECO:0000256" key="7">
    <source>
        <dbReference type="RuleBase" id="RU000492"/>
    </source>
</evidence>
<dbReference type="GO" id="GO:0005524">
    <property type="term" value="F:ATP binding"/>
    <property type="evidence" value="ECO:0007669"/>
    <property type="project" value="UniProtKB-UniRule"/>
</dbReference>
<comment type="catalytic activity">
    <reaction evidence="8">
        <text>ATP + H2O = ADP + phosphate + H(+)</text>
        <dbReference type="Rhea" id="RHEA:13065"/>
        <dbReference type="ChEBI" id="CHEBI:15377"/>
        <dbReference type="ChEBI" id="CHEBI:15378"/>
        <dbReference type="ChEBI" id="CHEBI:30616"/>
        <dbReference type="ChEBI" id="CHEBI:43474"/>
        <dbReference type="ChEBI" id="CHEBI:456216"/>
        <dbReference type="EC" id="3.6.4.13"/>
    </reaction>
</comment>
<feature type="domain" description="Helicase ATP-binding" evidence="10">
    <location>
        <begin position="86"/>
        <end position="260"/>
    </location>
</feature>
<sequence length="561" mass="62287">SRIRSVGMAGNEIQSYKAWKGKKRNGKRKFGNKFKKKVAKEEIISLDGFDPTKVEKFEDFPLTSRTKAGLRKGNFVTPTAIQRAAINPGLTGKDVLGGAKTGSGKTLAFIIPILECLNKLDWNALDGPGALVISPTRELAYQIFEVLKVVGCKHNFSAGLLIGGNNVEEEARSVGRTNIIICTPGRLLQHMDSTSYFHLNNLKILVLDEADRILDMGFRSALDAILQNLPIERQTLLFSATQTKSVKDLARLSLRDPVYISVHSEAKHATPSGLKQRYISCNLGDKINILYSFLRSHTKSKCLVFVSSCKQVSFLFAAFCKLRPGVSLMHLHGRMNQVRRMSVYQEFCRKKFAVLFATDIAARGLDFPEVDWVVQLDCPEDADTYIHRAGRTARYNGNGNALLVLLPSEKNQMLKHLQKKKVPISLSEINMNKVGEIDGKLQSFCAEDKEFKAKAQRSFVAYIRSVFLMKDKSVFNPLKLPFVEFSSSLGLAIPPRVRFLERHIKAQKAQKAQGSLGSQGGEAASKESGFGNSDNDLSDDDNDVIANDDIDNTEDDSSDDD</sequence>
<dbReference type="PROSITE" id="PS51192">
    <property type="entry name" value="HELICASE_ATP_BIND_1"/>
    <property type="match status" value="1"/>
</dbReference>
<evidence type="ECO:0000313" key="13">
    <source>
        <dbReference type="Ensembl" id="ENSCSAVP00000005066.1"/>
    </source>
</evidence>
<evidence type="ECO:0000256" key="1">
    <source>
        <dbReference type="ARBA" id="ARBA00022741"/>
    </source>
</evidence>
<dbReference type="PROSITE" id="PS51194">
    <property type="entry name" value="HELICASE_CTER"/>
    <property type="match status" value="1"/>
</dbReference>
<keyword evidence="5 8" id="KW-0694">RNA-binding</keyword>
<evidence type="ECO:0000256" key="2">
    <source>
        <dbReference type="ARBA" id="ARBA00022801"/>
    </source>
</evidence>
<feature type="domain" description="Helicase C-terminal" evidence="11">
    <location>
        <begin position="286"/>
        <end position="437"/>
    </location>
</feature>
<evidence type="ECO:0000256" key="6">
    <source>
        <dbReference type="PROSITE-ProRule" id="PRU00552"/>
    </source>
</evidence>
<proteinExistence type="inferred from homology"/>
<comment type="similarity">
    <text evidence="7">Belongs to the DEAD box helicase family.</text>
</comment>
<dbReference type="EC" id="3.6.4.13" evidence="8"/>
<dbReference type="PROSITE" id="PS51195">
    <property type="entry name" value="Q_MOTIF"/>
    <property type="match status" value="1"/>
</dbReference>
<reference evidence="13" key="3">
    <citation type="submission" date="2025-09" db="UniProtKB">
        <authorList>
            <consortium name="Ensembl"/>
        </authorList>
    </citation>
    <scope>IDENTIFICATION</scope>
</reference>
<dbReference type="InterPro" id="IPR014014">
    <property type="entry name" value="RNA_helicase_DEAD_Q_motif"/>
</dbReference>
<comment type="function">
    <text evidence="8">RNA helicase.</text>
</comment>
<dbReference type="Pfam" id="PF00271">
    <property type="entry name" value="Helicase_C"/>
    <property type="match status" value="1"/>
</dbReference>
<evidence type="ECO:0000256" key="5">
    <source>
        <dbReference type="ARBA" id="ARBA00022884"/>
    </source>
</evidence>
<dbReference type="SMART" id="SM00490">
    <property type="entry name" value="HELICc"/>
    <property type="match status" value="1"/>
</dbReference>
<dbReference type="SUPFAM" id="SSF52540">
    <property type="entry name" value="P-loop containing nucleoside triphosphate hydrolases"/>
    <property type="match status" value="1"/>
</dbReference>
<dbReference type="GO" id="GO:0003723">
    <property type="term" value="F:RNA binding"/>
    <property type="evidence" value="ECO:0007669"/>
    <property type="project" value="UniProtKB-UniRule"/>
</dbReference>
<reference evidence="13" key="2">
    <citation type="submission" date="2025-08" db="UniProtKB">
        <authorList>
            <consortium name="Ensembl"/>
        </authorList>
    </citation>
    <scope>IDENTIFICATION</scope>
</reference>
<comment type="domain">
    <text evidence="8">The Q motif is unique to and characteristic of the DEAD box family of RNA helicases and controls ATP binding and hydrolysis.</text>
</comment>
<dbReference type="Pfam" id="PF13959">
    <property type="entry name" value="CTE_SPB4"/>
    <property type="match status" value="1"/>
</dbReference>
<dbReference type="Proteomes" id="UP000007875">
    <property type="component" value="Unassembled WGS sequence"/>
</dbReference>
<dbReference type="SMART" id="SM01178">
    <property type="entry name" value="DUF4217"/>
    <property type="match status" value="1"/>
</dbReference>
<dbReference type="Pfam" id="PF00270">
    <property type="entry name" value="DEAD"/>
    <property type="match status" value="1"/>
</dbReference>
<evidence type="ECO:0000256" key="3">
    <source>
        <dbReference type="ARBA" id="ARBA00022806"/>
    </source>
</evidence>
<feature type="domain" description="DEAD-box RNA helicase Q" evidence="12">
    <location>
        <begin position="55"/>
        <end position="83"/>
    </location>
</feature>
<dbReference type="HOGENOM" id="CLU_003041_26_1_1"/>
<keyword evidence="3 7" id="KW-0347">Helicase</keyword>
<dbReference type="InterPro" id="IPR014001">
    <property type="entry name" value="Helicase_ATP-bd"/>
</dbReference>
<dbReference type="InterPro" id="IPR027417">
    <property type="entry name" value="P-loop_NTPase"/>
</dbReference>
<keyword evidence="4 7" id="KW-0067">ATP-binding</keyword>
<protein>
    <recommendedName>
        <fullName evidence="8">ATP-dependent RNA helicase</fullName>
        <ecNumber evidence="8">3.6.4.13</ecNumber>
    </recommendedName>
</protein>
<dbReference type="AlphaFoldDB" id="H2YIB7"/>
<feature type="short sequence motif" description="Q motif" evidence="6">
    <location>
        <begin position="55"/>
        <end position="83"/>
    </location>
</feature>
<keyword evidence="1 7" id="KW-0547">Nucleotide-binding</keyword>
<feature type="compositionally biased region" description="Acidic residues" evidence="9">
    <location>
        <begin position="536"/>
        <end position="561"/>
    </location>
</feature>
<dbReference type="GeneTree" id="ENSGT00550000074980"/>
<reference evidence="14" key="1">
    <citation type="submission" date="2003-08" db="EMBL/GenBank/DDBJ databases">
        <authorList>
            <person name="Birren B."/>
            <person name="Nusbaum C."/>
            <person name="Abebe A."/>
            <person name="Abouelleil A."/>
            <person name="Adekoya E."/>
            <person name="Ait-zahra M."/>
            <person name="Allen N."/>
            <person name="Allen T."/>
            <person name="An P."/>
            <person name="Anderson M."/>
            <person name="Anderson S."/>
            <person name="Arachchi H."/>
            <person name="Armbruster J."/>
            <person name="Bachantsang P."/>
            <person name="Baldwin J."/>
            <person name="Barry A."/>
            <person name="Bayul T."/>
            <person name="Blitshsteyn B."/>
            <person name="Bloom T."/>
            <person name="Blye J."/>
            <person name="Boguslavskiy L."/>
            <person name="Borowsky M."/>
            <person name="Boukhgalter B."/>
            <person name="Brunache A."/>
            <person name="Butler J."/>
            <person name="Calixte N."/>
            <person name="Calvo S."/>
            <person name="Camarata J."/>
            <person name="Campo K."/>
            <person name="Chang J."/>
            <person name="Cheshatsang Y."/>
            <person name="Citroen M."/>
            <person name="Collymore A."/>
            <person name="Considine T."/>
            <person name="Cook A."/>
            <person name="Cooke P."/>
            <person name="Corum B."/>
            <person name="Cuomo C."/>
            <person name="David R."/>
            <person name="Dawoe T."/>
            <person name="Degray S."/>
            <person name="Dodge S."/>
            <person name="Dooley K."/>
            <person name="Dorje P."/>
            <person name="Dorjee K."/>
            <person name="Dorris L."/>
            <person name="Duffey N."/>
            <person name="Dupes A."/>
            <person name="Elkins T."/>
            <person name="Engels R."/>
            <person name="Erickson J."/>
            <person name="Farina A."/>
            <person name="Faro S."/>
            <person name="Ferreira P."/>
            <person name="Fischer H."/>
            <person name="Fitzgerald M."/>
            <person name="Foley K."/>
            <person name="Gage D."/>
            <person name="Galagan J."/>
            <person name="Gearin G."/>
            <person name="Gnerre S."/>
            <person name="Gnirke A."/>
            <person name="Goyette A."/>
            <person name="Graham J."/>
            <person name="Grandbois E."/>
            <person name="Gyaltsen K."/>
            <person name="Hafez N."/>
            <person name="Hagopian D."/>
            <person name="Hagos B."/>
            <person name="Hall J."/>
            <person name="Hatcher B."/>
            <person name="Heller A."/>
            <person name="Higgins H."/>
            <person name="Honan T."/>
            <person name="Horn A."/>
            <person name="Houde N."/>
            <person name="Hughes L."/>
            <person name="Hulme W."/>
            <person name="Husby E."/>
            <person name="Iliev I."/>
            <person name="Jaffe D."/>
            <person name="Jones C."/>
            <person name="Kamal M."/>
            <person name="Kamat A."/>
            <person name="Kamvysselis M."/>
            <person name="Karlsson E."/>
            <person name="Kells C."/>
            <person name="Kieu A."/>
            <person name="Kisner P."/>
            <person name="Kodira C."/>
            <person name="Kulbokas E."/>
            <person name="Labutti K."/>
            <person name="Lama D."/>
            <person name="Landers T."/>
            <person name="Leger J."/>
            <person name="Levine S."/>
            <person name="Lewis D."/>
            <person name="Lewis T."/>
            <person name="Lindblad-toh K."/>
            <person name="Liu X."/>
            <person name="Lokyitsang T."/>
            <person name="Lokyitsang Y."/>
            <person name="Lucien O."/>
            <person name="Lui A."/>
            <person name="Ma L.J."/>
            <person name="Mabbitt R."/>
            <person name="Macdonald J."/>
            <person name="Maclean C."/>
            <person name="Major J."/>
            <person name="Manning J."/>
            <person name="Marabella R."/>
            <person name="Maru K."/>
            <person name="Matthews C."/>
            <person name="Mauceli E."/>
            <person name="Mccarthy M."/>
            <person name="Mcdonough S."/>
            <person name="Mcghee T."/>
            <person name="Meldrim J."/>
            <person name="Meneus L."/>
            <person name="Mesirov J."/>
            <person name="Mihalev A."/>
            <person name="Mihova T."/>
            <person name="Mikkelsen T."/>
            <person name="Mlenga V."/>
            <person name="Moru K."/>
            <person name="Mozes J."/>
            <person name="Mulrain L."/>
            <person name="Munson G."/>
            <person name="Naylor J."/>
            <person name="Newes C."/>
            <person name="Nguyen C."/>
            <person name="Nguyen N."/>
            <person name="Nguyen T."/>
            <person name="Nicol R."/>
            <person name="Nielsen C."/>
            <person name="Nizzari M."/>
            <person name="Norbu C."/>
            <person name="Norbu N."/>
            <person name="O'donnell P."/>
            <person name="Okoawo O."/>
            <person name="O'leary S."/>
            <person name="Omotosho B."/>
            <person name="O'neill K."/>
            <person name="Osman S."/>
            <person name="Parker S."/>
            <person name="Perrin D."/>
            <person name="Phunkhang P."/>
            <person name="Piqani B."/>
            <person name="Purcell S."/>
            <person name="Rachupka T."/>
            <person name="Ramasamy U."/>
            <person name="Rameau R."/>
            <person name="Ray V."/>
            <person name="Raymond C."/>
            <person name="Retta R."/>
            <person name="Richardson S."/>
            <person name="Rise C."/>
            <person name="Rodriguez J."/>
            <person name="Rogers J."/>
            <person name="Rogov P."/>
            <person name="Rutman M."/>
            <person name="Schupbach R."/>
            <person name="Seaman C."/>
            <person name="Settipalli S."/>
            <person name="Sharpe T."/>
            <person name="Sheridan J."/>
            <person name="Sherpa N."/>
            <person name="Shi J."/>
            <person name="Smirnov S."/>
            <person name="Smith C."/>
            <person name="Sougnez C."/>
            <person name="Spencer B."/>
            <person name="Stalker J."/>
            <person name="Stange-thomann N."/>
            <person name="Stavropoulos S."/>
            <person name="Stetson K."/>
            <person name="Stone C."/>
            <person name="Stone S."/>
            <person name="Stubbs M."/>
            <person name="Talamas J."/>
            <person name="Tchuinga P."/>
            <person name="Tenzing P."/>
            <person name="Tesfaye S."/>
            <person name="Theodore J."/>
            <person name="Thoulutsang Y."/>
            <person name="Topham K."/>
            <person name="Towey S."/>
            <person name="Tsamla T."/>
            <person name="Tsomo N."/>
            <person name="Vallee D."/>
            <person name="Vassiliev H."/>
            <person name="Venkataraman V."/>
            <person name="Vinson J."/>
            <person name="Vo A."/>
            <person name="Wade C."/>
            <person name="Wang S."/>
            <person name="Wangchuk T."/>
            <person name="Wangdi T."/>
            <person name="Whittaker C."/>
            <person name="Wilkinson J."/>
            <person name="Wu Y."/>
            <person name="Wyman D."/>
            <person name="Yadav S."/>
            <person name="Yang S."/>
            <person name="Yang X."/>
            <person name="Yeager S."/>
            <person name="Yee E."/>
            <person name="Young G."/>
            <person name="Zainoun J."/>
            <person name="Zembeck L."/>
            <person name="Zimmer A."/>
            <person name="Zody M."/>
            <person name="Lander E."/>
        </authorList>
    </citation>
    <scope>NUCLEOTIDE SEQUENCE [LARGE SCALE GENOMIC DNA]</scope>
</reference>
<evidence type="ECO:0000259" key="11">
    <source>
        <dbReference type="PROSITE" id="PS51194"/>
    </source>
</evidence>
<name>H2YIB7_CIOSA</name>
<dbReference type="InterPro" id="IPR001650">
    <property type="entry name" value="Helicase_C-like"/>
</dbReference>
<dbReference type="eggNOG" id="KOG0343">
    <property type="taxonomic scope" value="Eukaryota"/>
</dbReference>
<organism evidence="13 14">
    <name type="scientific">Ciona savignyi</name>
    <name type="common">Pacific transparent sea squirt</name>
    <dbReference type="NCBI Taxonomy" id="51511"/>
    <lineage>
        <taxon>Eukaryota</taxon>
        <taxon>Metazoa</taxon>
        <taxon>Chordata</taxon>
        <taxon>Tunicata</taxon>
        <taxon>Ascidiacea</taxon>
        <taxon>Phlebobranchia</taxon>
        <taxon>Cionidae</taxon>
        <taxon>Ciona</taxon>
    </lineage>
</organism>
<dbReference type="PROSITE" id="PS00039">
    <property type="entry name" value="DEAD_ATP_HELICASE"/>
    <property type="match status" value="1"/>
</dbReference>
<dbReference type="SMART" id="SM00487">
    <property type="entry name" value="DEXDc"/>
    <property type="match status" value="1"/>
</dbReference>
<feature type="region of interest" description="Disordered" evidence="9">
    <location>
        <begin position="510"/>
        <end position="561"/>
    </location>
</feature>
<accession>H2YIB7</accession>
<dbReference type="GO" id="GO:0003724">
    <property type="term" value="F:RNA helicase activity"/>
    <property type="evidence" value="ECO:0007669"/>
    <property type="project" value="UniProtKB-EC"/>
</dbReference>
<evidence type="ECO:0000256" key="9">
    <source>
        <dbReference type="SAM" id="MobiDB-lite"/>
    </source>
</evidence>
<dbReference type="InterPro" id="IPR011545">
    <property type="entry name" value="DEAD/DEAH_box_helicase_dom"/>
</dbReference>
<dbReference type="Gene3D" id="3.40.50.300">
    <property type="entry name" value="P-loop containing nucleotide triphosphate hydrolases"/>
    <property type="match status" value="2"/>
</dbReference>
<keyword evidence="14" id="KW-1185">Reference proteome</keyword>
<dbReference type="STRING" id="51511.ENSCSAVP00000005066"/>
<dbReference type="InterPro" id="IPR000629">
    <property type="entry name" value="RNA-helicase_DEAD-box_CS"/>
</dbReference>
<dbReference type="GO" id="GO:0016887">
    <property type="term" value="F:ATP hydrolysis activity"/>
    <property type="evidence" value="ECO:0007669"/>
    <property type="project" value="RHEA"/>
</dbReference>
<dbReference type="CDD" id="cd18787">
    <property type="entry name" value="SF2_C_DEAD"/>
    <property type="match status" value="1"/>
</dbReference>
<evidence type="ECO:0000256" key="8">
    <source>
        <dbReference type="RuleBase" id="RU365068"/>
    </source>
</evidence>
<evidence type="ECO:0000259" key="12">
    <source>
        <dbReference type="PROSITE" id="PS51195"/>
    </source>
</evidence>